<keyword evidence="6" id="KW-1185">Reference proteome</keyword>
<evidence type="ECO:0000256" key="2">
    <source>
        <dbReference type="ARBA" id="ARBA00022598"/>
    </source>
</evidence>
<dbReference type="KEGG" id="sdd:D9753_28360"/>
<comment type="similarity">
    <text evidence="1">Belongs to the ATP-dependent AMP-binding enzyme family.</text>
</comment>
<dbReference type="InterPro" id="IPR045851">
    <property type="entry name" value="AMP-bd_C_sf"/>
</dbReference>
<evidence type="ECO:0000259" key="3">
    <source>
        <dbReference type="Pfam" id="PF00501"/>
    </source>
</evidence>
<keyword evidence="2 5" id="KW-0436">Ligase</keyword>
<reference evidence="5 6" key="1">
    <citation type="submission" date="2018-10" db="EMBL/GenBank/DDBJ databases">
        <title>The genome of Streptomyces dangxiongensis Z022.</title>
        <authorList>
            <person name="Zhang B."/>
        </authorList>
    </citation>
    <scope>NUCLEOTIDE SEQUENCE [LARGE SCALE GENOMIC DNA]</scope>
    <source>
        <strain evidence="5 6">Z022</strain>
    </source>
</reference>
<sequence>MTLSRYAARPWLALLDEAQRAPVTPADSLVHALREAVAAAPDRAFLAYFDARLSYREADELSDGVAAHLAARGLARGDRVAVLLQNSPHFVLAVLGAWKAGATVVPVNPMYKAGEVGHVLRDGEVTALICSDRAWESYLRRTAAGSPVRIVLTACERDFQTRDDPRVLSFERLPPAADADDLVTVARQGGPAPADRAPHPDDIALISYTSGTSGAPKGATNTHANIMHNAERQATGLDLPQPPVYHALAPLFHITGMVCQFGACLNSAGTLVLTYRFEPGVVLEAFAEHRPHYTVGPSTAYMALAAHPDVTREHFASFTNISSGGAPVPPALVERFRERFGPYIRVGYGLTECTAPCASVPPGLEAPVDPVSGTLSVGLPGADTVVRILDEQGEEVPFGEQGEIVVRGPQVVPGYWRRPEATAETFPGGELRTGDIGFMDEQGWLYVVDRKKDMINASGFKVWPREVEDVLYTHPAVREAAVVGVPDGYRGETVKAYISLRPGAEADPDELAGYCKERLAAYKYPRQVEILPELPKTASGKILRRELRSRTDD</sequence>
<dbReference type="Proteomes" id="UP000268329">
    <property type="component" value="Chromosome"/>
</dbReference>
<gene>
    <name evidence="5" type="ORF">D9753_28360</name>
</gene>
<dbReference type="FunFam" id="3.30.300.30:FF:000008">
    <property type="entry name" value="2,3-dihydroxybenzoate-AMP ligase"/>
    <property type="match status" value="1"/>
</dbReference>
<dbReference type="EMBL" id="CP033073">
    <property type="protein sequence ID" value="AYN43924.1"/>
    <property type="molecule type" value="Genomic_DNA"/>
</dbReference>
<name>A0A3G2JNJ0_9ACTN</name>
<dbReference type="PANTHER" id="PTHR43767">
    <property type="entry name" value="LONG-CHAIN-FATTY-ACID--COA LIGASE"/>
    <property type="match status" value="1"/>
</dbReference>
<dbReference type="InterPro" id="IPR050237">
    <property type="entry name" value="ATP-dep_AMP-bd_enzyme"/>
</dbReference>
<dbReference type="OrthoDB" id="9803968at2"/>
<dbReference type="InterPro" id="IPR025110">
    <property type="entry name" value="AMP-bd_C"/>
</dbReference>
<feature type="domain" description="AMP-binding enzyme C-terminal" evidence="4">
    <location>
        <begin position="466"/>
        <end position="541"/>
    </location>
</feature>
<evidence type="ECO:0000256" key="1">
    <source>
        <dbReference type="ARBA" id="ARBA00006432"/>
    </source>
</evidence>
<dbReference type="Pfam" id="PF00501">
    <property type="entry name" value="AMP-binding"/>
    <property type="match status" value="1"/>
</dbReference>
<dbReference type="AlphaFoldDB" id="A0A3G2JNJ0"/>
<evidence type="ECO:0000259" key="4">
    <source>
        <dbReference type="Pfam" id="PF13193"/>
    </source>
</evidence>
<dbReference type="InterPro" id="IPR042099">
    <property type="entry name" value="ANL_N_sf"/>
</dbReference>
<dbReference type="Gene3D" id="3.40.50.12780">
    <property type="entry name" value="N-terminal domain of ligase-like"/>
    <property type="match status" value="1"/>
</dbReference>
<evidence type="ECO:0000313" key="6">
    <source>
        <dbReference type="Proteomes" id="UP000268329"/>
    </source>
</evidence>
<dbReference type="InterPro" id="IPR000873">
    <property type="entry name" value="AMP-dep_synth/lig_dom"/>
</dbReference>
<evidence type="ECO:0000313" key="5">
    <source>
        <dbReference type="EMBL" id="AYN43924.1"/>
    </source>
</evidence>
<dbReference type="RefSeq" id="WP_121791333.1">
    <property type="nucleotide sequence ID" value="NZ_CP033073.1"/>
</dbReference>
<dbReference type="SUPFAM" id="SSF56801">
    <property type="entry name" value="Acetyl-CoA synthetase-like"/>
    <property type="match status" value="1"/>
</dbReference>
<dbReference type="PANTHER" id="PTHR43767:SF1">
    <property type="entry name" value="NONRIBOSOMAL PEPTIDE SYNTHASE PES1 (EUROFUNG)-RELATED"/>
    <property type="match status" value="1"/>
</dbReference>
<dbReference type="InterPro" id="IPR020845">
    <property type="entry name" value="AMP-binding_CS"/>
</dbReference>
<proteinExistence type="inferred from homology"/>
<organism evidence="5 6">
    <name type="scientific">Streptomyces dangxiongensis</name>
    <dbReference type="NCBI Taxonomy" id="1442032"/>
    <lineage>
        <taxon>Bacteria</taxon>
        <taxon>Bacillati</taxon>
        <taxon>Actinomycetota</taxon>
        <taxon>Actinomycetes</taxon>
        <taxon>Kitasatosporales</taxon>
        <taxon>Streptomycetaceae</taxon>
        <taxon>Streptomyces</taxon>
    </lineage>
</organism>
<dbReference type="PROSITE" id="PS00455">
    <property type="entry name" value="AMP_BINDING"/>
    <property type="match status" value="1"/>
</dbReference>
<dbReference type="GO" id="GO:0016878">
    <property type="term" value="F:acid-thiol ligase activity"/>
    <property type="evidence" value="ECO:0007669"/>
    <property type="project" value="UniProtKB-ARBA"/>
</dbReference>
<dbReference type="Pfam" id="PF13193">
    <property type="entry name" value="AMP-binding_C"/>
    <property type="match status" value="1"/>
</dbReference>
<feature type="domain" description="AMP-dependent synthetase/ligase" evidence="3">
    <location>
        <begin position="34"/>
        <end position="416"/>
    </location>
</feature>
<protein>
    <submittedName>
        <fullName evidence="5">Long-chain fatty acid--CoA ligase</fullName>
    </submittedName>
</protein>
<dbReference type="Gene3D" id="3.30.300.30">
    <property type="match status" value="1"/>
</dbReference>
<accession>A0A3G2JNJ0</accession>